<dbReference type="PANTHER" id="PTHR13011:SF0">
    <property type="entry name" value="GENERAL TRANSCRIPTION FACTOR IIF SUBUNIT 1"/>
    <property type="match status" value="1"/>
</dbReference>
<dbReference type="SUPFAM" id="SSF46785">
    <property type="entry name" value="Winged helix' DNA-binding domain"/>
    <property type="match status" value="1"/>
</dbReference>
<dbReference type="Proteomes" id="UP001161247">
    <property type="component" value="Chromosome 7"/>
</dbReference>
<organism evidence="3 4">
    <name type="scientific">Oldenlandia corymbosa var. corymbosa</name>
    <dbReference type="NCBI Taxonomy" id="529605"/>
    <lineage>
        <taxon>Eukaryota</taxon>
        <taxon>Viridiplantae</taxon>
        <taxon>Streptophyta</taxon>
        <taxon>Embryophyta</taxon>
        <taxon>Tracheophyta</taxon>
        <taxon>Spermatophyta</taxon>
        <taxon>Magnoliopsida</taxon>
        <taxon>eudicotyledons</taxon>
        <taxon>Gunneridae</taxon>
        <taxon>Pentapetalae</taxon>
        <taxon>asterids</taxon>
        <taxon>lamiids</taxon>
        <taxon>Gentianales</taxon>
        <taxon>Rubiaceae</taxon>
        <taxon>Rubioideae</taxon>
        <taxon>Spermacoceae</taxon>
        <taxon>Hedyotis-Oldenlandia complex</taxon>
        <taxon>Oldenlandia</taxon>
    </lineage>
</organism>
<gene>
    <name evidence="3" type="ORF">OLC1_LOCUS19138</name>
</gene>
<dbReference type="GO" id="GO:0003677">
    <property type="term" value="F:DNA binding"/>
    <property type="evidence" value="ECO:0007669"/>
    <property type="project" value="UniProtKB-KW"/>
</dbReference>
<evidence type="ECO:0000256" key="2">
    <source>
        <dbReference type="SAM" id="MobiDB-lite"/>
    </source>
</evidence>
<dbReference type="GO" id="GO:0006367">
    <property type="term" value="P:transcription initiation at RNA polymerase II promoter"/>
    <property type="evidence" value="ECO:0007669"/>
    <property type="project" value="InterPro"/>
</dbReference>
<dbReference type="InterPro" id="IPR036388">
    <property type="entry name" value="WH-like_DNA-bd_sf"/>
</dbReference>
<dbReference type="GO" id="GO:0001096">
    <property type="term" value="F:TFIIF-class transcription factor complex binding"/>
    <property type="evidence" value="ECO:0007669"/>
    <property type="project" value="TreeGrafter"/>
</dbReference>
<evidence type="ECO:0000313" key="4">
    <source>
        <dbReference type="Proteomes" id="UP001161247"/>
    </source>
</evidence>
<dbReference type="Pfam" id="PF05793">
    <property type="entry name" value="TFIIF_alpha"/>
    <property type="match status" value="1"/>
</dbReference>
<feature type="compositionally biased region" description="Low complexity" evidence="2">
    <location>
        <begin position="42"/>
        <end position="51"/>
    </location>
</feature>
<dbReference type="InterPro" id="IPR036390">
    <property type="entry name" value="WH_DNA-bd_sf"/>
</dbReference>
<accession>A0AAV1DVD2</accession>
<dbReference type="InterPro" id="IPR008851">
    <property type="entry name" value="TFIIF-alpha"/>
</dbReference>
<evidence type="ECO:0000313" key="3">
    <source>
        <dbReference type="EMBL" id="CAI9111840.1"/>
    </source>
</evidence>
<comment type="function">
    <text evidence="1">TFIIF is a general transcription initiation factor that binds to RNA polymerase II and helps to recruit it to the initiation complex in collaboration with TFIIB. It promotes transcription elongation.</text>
</comment>
<dbReference type="EMBL" id="OX459124">
    <property type="protein sequence ID" value="CAI9111840.1"/>
    <property type="molecule type" value="Genomic_DNA"/>
</dbReference>
<feature type="region of interest" description="Disordered" evidence="2">
    <location>
        <begin position="1"/>
        <end position="51"/>
    </location>
</feature>
<reference evidence="3" key="1">
    <citation type="submission" date="2023-03" db="EMBL/GenBank/DDBJ databases">
        <authorList>
            <person name="Julca I."/>
        </authorList>
    </citation>
    <scope>NUCLEOTIDE SEQUENCE</scope>
</reference>
<proteinExistence type="inferred from homology"/>
<evidence type="ECO:0000256" key="1">
    <source>
        <dbReference type="RuleBase" id="RU366044"/>
    </source>
</evidence>
<dbReference type="GO" id="GO:0032968">
    <property type="term" value="P:positive regulation of transcription elongation by RNA polymerase II"/>
    <property type="evidence" value="ECO:0007669"/>
    <property type="project" value="InterPro"/>
</dbReference>
<sequence>MDINSDNQEGQTNGGGGGAPCCPPSPTPTTSISISRKGQMISTSSSSSEVSVNSVFTETHDLKVLSRKKKMKDIEMEKLVQRVDALEKVMVSLYETAAEIGHATETLKNSLTLLHPELAIELSKSNAKRADDDDDDDGAYNEMKINLNDGEDPKTAVNNVPRKKVKFENEGKPVKIFEIPGKNISAMTEFAMQQQPSPSSAASSRPSRSLAPFTEEEIRGVLMQNEPVTVMGVVTRFKPKLKKMENRDALAAICQSICVIRKKVPIGNNYIALTNNVSV</sequence>
<keyword evidence="1" id="KW-0238">DNA-binding</keyword>
<keyword evidence="1" id="KW-0805">Transcription regulation</keyword>
<comment type="subcellular location">
    <subcellularLocation>
        <location evidence="1">Nucleus</location>
    </subcellularLocation>
</comment>
<keyword evidence="1" id="KW-0539">Nucleus</keyword>
<keyword evidence="1" id="KW-0804">Transcription</keyword>
<dbReference type="GO" id="GO:0016251">
    <property type="term" value="F:RNA polymerase II general transcription initiation factor activity"/>
    <property type="evidence" value="ECO:0007669"/>
    <property type="project" value="TreeGrafter"/>
</dbReference>
<dbReference type="Gene3D" id="1.10.10.10">
    <property type="entry name" value="Winged helix-like DNA-binding domain superfamily/Winged helix DNA-binding domain"/>
    <property type="match status" value="1"/>
</dbReference>
<comment type="similarity">
    <text evidence="1">Belongs to the TFIIF alpha subunit family.</text>
</comment>
<name>A0AAV1DVD2_OLDCO</name>
<dbReference type="PANTHER" id="PTHR13011">
    <property type="entry name" value="TFIIF-ALPHA"/>
    <property type="match status" value="1"/>
</dbReference>
<dbReference type="GO" id="GO:0005674">
    <property type="term" value="C:transcription factor TFIIF complex"/>
    <property type="evidence" value="ECO:0007669"/>
    <property type="project" value="TreeGrafter"/>
</dbReference>
<dbReference type="AlphaFoldDB" id="A0AAV1DVD2"/>
<protein>
    <recommendedName>
        <fullName evidence="1">Transcription initiation factor IIF subunit alpha</fullName>
    </recommendedName>
</protein>
<keyword evidence="4" id="KW-1185">Reference proteome</keyword>
<feature type="compositionally biased region" description="Polar residues" evidence="2">
    <location>
        <begin position="1"/>
        <end position="11"/>
    </location>
</feature>